<dbReference type="InterPro" id="IPR041629">
    <property type="entry name" value="SCP_3"/>
</dbReference>
<protein>
    <submittedName>
        <fullName evidence="1">Uncharacterized protein</fullName>
    </submittedName>
</protein>
<dbReference type="AlphaFoldDB" id="A0A7T9UM99"/>
<evidence type="ECO:0000313" key="2">
    <source>
        <dbReference type="Proteomes" id="UP000282386"/>
    </source>
</evidence>
<name>A0A7T9UM99_9MICC</name>
<proteinExistence type="predicted"/>
<organism evidence="1 2">
    <name type="scientific">Rothia aeria</name>
    <dbReference type="NCBI Taxonomy" id="172042"/>
    <lineage>
        <taxon>Bacteria</taxon>
        <taxon>Bacillati</taxon>
        <taxon>Actinomycetota</taxon>
        <taxon>Actinomycetes</taxon>
        <taxon>Micrococcales</taxon>
        <taxon>Micrococcaceae</taxon>
        <taxon>Rothia</taxon>
    </lineage>
</organism>
<dbReference type="Gene3D" id="3.30.1050.40">
    <property type="match status" value="1"/>
</dbReference>
<accession>A0A7T9UM99</accession>
<dbReference type="Pfam" id="PF17844">
    <property type="entry name" value="SCP_3"/>
    <property type="match status" value="1"/>
</dbReference>
<dbReference type="EMBL" id="LR134479">
    <property type="protein sequence ID" value="VEI24356.1"/>
    <property type="molecule type" value="Genomic_DNA"/>
</dbReference>
<dbReference type="GeneID" id="93862179"/>
<gene>
    <name evidence="1" type="ORF">NCTC10207_02042</name>
</gene>
<dbReference type="RefSeq" id="WP_037236922.1">
    <property type="nucleotide sequence ID" value="NZ_CAJPQC010000006.1"/>
</dbReference>
<sequence length="139" mass="14633">MAIRRKVSEADGAAALATVRGVFEAGTPLTGGQNREEMERLFASLPRGVRATAVRYSLEELGTLAPGNSVEVRVPPYGVTQCVAGPRHTRGTPPSVVEASAFVWCALALGVLGWADALGSAQLSASGERSDISRYFPLF</sequence>
<reference evidence="1 2" key="1">
    <citation type="submission" date="2018-12" db="EMBL/GenBank/DDBJ databases">
        <authorList>
            <consortium name="Pathogen Informatics"/>
        </authorList>
    </citation>
    <scope>NUCLEOTIDE SEQUENCE [LARGE SCALE GENOMIC DNA]</scope>
    <source>
        <strain evidence="1 2">NCTC10207</strain>
    </source>
</reference>
<evidence type="ECO:0000313" key="1">
    <source>
        <dbReference type="EMBL" id="VEI24356.1"/>
    </source>
</evidence>
<dbReference type="Proteomes" id="UP000282386">
    <property type="component" value="Chromosome"/>
</dbReference>